<accession>A0A1H3EGK0</accession>
<dbReference type="OrthoDB" id="1451014at2"/>
<evidence type="ECO:0000313" key="2">
    <source>
        <dbReference type="EMBL" id="SDX77740.1"/>
    </source>
</evidence>
<dbReference type="EMBL" id="FNNJ01000009">
    <property type="protein sequence ID" value="SDX77740.1"/>
    <property type="molecule type" value="Genomic_DNA"/>
</dbReference>
<feature type="signal peptide" evidence="1">
    <location>
        <begin position="1"/>
        <end position="19"/>
    </location>
</feature>
<dbReference type="RefSeq" id="WP_090124935.1">
    <property type="nucleotide sequence ID" value="NZ_FNNJ01000009.1"/>
</dbReference>
<dbReference type="Proteomes" id="UP000199595">
    <property type="component" value="Unassembled WGS sequence"/>
</dbReference>
<dbReference type="AlphaFoldDB" id="A0A1H3EGK0"/>
<feature type="chain" id="PRO_5011747946" evidence="1">
    <location>
        <begin position="20"/>
        <end position="141"/>
    </location>
</feature>
<reference evidence="2 3" key="1">
    <citation type="submission" date="2016-10" db="EMBL/GenBank/DDBJ databases">
        <authorList>
            <person name="de Groot N.N."/>
        </authorList>
    </citation>
    <scope>NUCLEOTIDE SEQUENCE [LARGE SCALE GENOMIC DNA]</scope>
    <source>
        <strain evidence="2 3">DSM 24956</strain>
    </source>
</reference>
<protein>
    <submittedName>
        <fullName evidence="2">Uncharacterized protein</fullName>
    </submittedName>
</protein>
<keyword evidence="3" id="KW-1185">Reference proteome</keyword>
<sequence>MKKTTLLGVLLFVCTYTKAQTFTLKNQDFINFDTHEIQVDIDNFSYKGYYKAFKSKQDKKEYLIYSYFSRSVVLELSKTVKEIDSNTNDLKINYAVVIHNNDLQPLIKAISKKGIKNLDDFIIIHKSTKFNTPFINKNIIN</sequence>
<name>A0A1H3EGK0_9FLAO</name>
<keyword evidence="1" id="KW-0732">Signal</keyword>
<organism evidence="2 3">
    <name type="scientific">Lutibacter oricola</name>
    <dbReference type="NCBI Taxonomy" id="762486"/>
    <lineage>
        <taxon>Bacteria</taxon>
        <taxon>Pseudomonadati</taxon>
        <taxon>Bacteroidota</taxon>
        <taxon>Flavobacteriia</taxon>
        <taxon>Flavobacteriales</taxon>
        <taxon>Flavobacteriaceae</taxon>
        <taxon>Lutibacter</taxon>
    </lineage>
</organism>
<proteinExistence type="predicted"/>
<evidence type="ECO:0000256" key="1">
    <source>
        <dbReference type="SAM" id="SignalP"/>
    </source>
</evidence>
<gene>
    <name evidence="2" type="ORF">SAMN05444411_10995</name>
</gene>
<evidence type="ECO:0000313" key="3">
    <source>
        <dbReference type="Proteomes" id="UP000199595"/>
    </source>
</evidence>